<dbReference type="GeneID" id="19461676"/>
<dbReference type="EMBL" id="KE145370">
    <property type="protein sequence ID" value="EPE26706.1"/>
    <property type="molecule type" value="Genomic_DNA"/>
</dbReference>
<evidence type="ECO:0000313" key="5">
    <source>
        <dbReference type="Proteomes" id="UP000016922"/>
    </source>
</evidence>
<dbReference type="STRING" id="1116229.S3D3S2"/>
<keyword evidence="2" id="KW-0812">Transmembrane</keyword>
<keyword evidence="3" id="KW-0732">Signal</keyword>
<accession>S3D3S2</accession>
<evidence type="ECO:0000313" key="4">
    <source>
        <dbReference type="EMBL" id="EPE26706.1"/>
    </source>
</evidence>
<keyword evidence="5" id="KW-1185">Reference proteome</keyword>
<feature type="chain" id="PRO_5004507977" description="Extracellular membrane protein CFEM domain-containing protein" evidence="3">
    <location>
        <begin position="20"/>
        <end position="592"/>
    </location>
</feature>
<dbReference type="HOGENOM" id="CLU_017868_1_0_1"/>
<feature type="signal peptide" evidence="3">
    <location>
        <begin position="1"/>
        <end position="19"/>
    </location>
</feature>
<feature type="transmembrane region" description="Helical" evidence="2">
    <location>
        <begin position="376"/>
        <end position="397"/>
    </location>
</feature>
<dbReference type="RefSeq" id="XP_008085896.1">
    <property type="nucleotide sequence ID" value="XM_008087705.1"/>
</dbReference>
<feature type="region of interest" description="Disordered" evidence="1">
    <location>
        <begin position="328"/>
        <end position="364"/>
    </location>
</feature>
<keyword evidence="2" id="KW-1133">Transmembrane helix</keyword>
<dbReference type="AlphaFoldDB" id="S3D3S2"/>
<dbReference type="OrthoDB" id="3436787at2759"/>
<gene>
    <name evidence="4" type="ORF">GLAREA_02619</name>
</gene>
<dbReference type="Proteomes" id="UP000016922">
    <property type="component" value="Unassembled WGS sequence"/>
</dbReference>
<keyword evidence="2" id="KW-0472">Membrane</keyword>
<reference evidence="4 5" key="1">
    <citation type="journal article" date="2013" name="BMC Genomics">
        <title>Genomics-driven discovery of the pneumocandin biosynthetic gene cluster in the fungus Glarea lozoyensis.</title>
        <authorList>
            <person name="Chen L."/>
            <person name="Yue Q."/>
            <person name="Zhang X."/>
            <person name="Xiang M."/>
            <person name="Wang C."/>
            <person name="Li S."/>
            <person name="Che Y."/>
            <person name="Ortiz-Lopez F.J."/>
            <person name="Bills G.F."/>
            <person name="Liu X."/>
            <person name="An Z."/>
        </authorList>
    </citation>
    <scope>NUCLEOTIDE SEQUENCE [LARGE SCALE GENOMIC DNA]</scope>
    <source>
        <strain evidence="5">ATCC 20868 / MF5171</strain>
    </source>
</reference>
<feature type="compositionally biased region" description="Low complexity" evidence="1">
    <location>
        <begin position="333"/>
        <end position="364"/>
    </location>
</feature>
<evidence type="ECO:0000256" key="1">
    <source>
        <dbReference type="SAM" id="MobiDB-lite"/>
    </source>
</evidence>
<organism evidence="4 5">
    <name type="scientific">Glarea lozoyensis (strain ATCC 20868 / MF5171)</name>
    <dbReference type="NCBI Taxonomy" id="1116229"/>
    <lineage>
        <taxon>Eukaryota</taxon>
        <taxon>Fungi</taxon>
        <taxon>Dikarya</taxon>
        <taxon>Ascomycota</taxon>
        <taxon>Pezizomycotina</taxon>
        <taxon>Leotiomycetes</taxon>
        <taxon>Helotiales</taxon>
        <taxon>Helotiaceae</taxon>
        <taxon>Glarea</taxon>
    </lineage>
</organism>
<feature type="region of interest" description="Disordered" evidence="1">
    <location>
        <begin position="453"/>
        <end position="592"/>
    </location>
</feature>
<name>S3D3S2_GLAL2</name>
<dbReference type="KEGG" id="glz:GLAREA_02619"/>
<feature type="compositionally biased region" description="Polar residues" evidence="1">
    <location>
        <begin position="494"/>
        <end position="504"/>
    </location>
</feature>
<sequence>MRLFWLYIGLGHLTSMAYTQSLYITDLPAYASLVPCAARGLSYAVQYMTASKCPTDPVALQSCACTKDSNSNAVGASIGSEVRSMCESTASDDVTSAQSVFGVYCNPGAPAPTPAPKASGGVSQYITEIAQFTDLAPCAQSGVAYAVQYLTNSLCPQDAGGLQSCACTKNQNSYAASQSINSQVGSYCGTTRTADKASAQAMFAGYCGLGNGTSVFPTPTYLPGAVSYYITDLPQYSSLARCAQSAVSYEMYTYASKLCPAVPKALVSCVCVQDNNSNAYNAALSTEVKSTCGSTAAADISSALGVFEVYCSAGKGLVTPQGVTASATLPAETRTGATGTRATTGPGATNTGSAANSGNTASNSGATVTRIPIGPIVGGAVGFIALAVAGILTLCCYRRRRRNRVPIVAPIHQTSAPDTSNFGKFELANNESSAAYTSNPVMRKQTPMSVLNRPVSPIERSPGPPAYTTPTPNSSEMMAPMGPYRAELPHASPAPSSAQMSNLGGRSDVPLQELPPSQQYQPYGQPQQYQPVQQNPSPFVSPHPSPVPFRNEVPGNAPSSNMQPSRQPPGCSPPAGMSGNNAGPYEMSGQRW</sequence>
<evidence type="ECO:0008006" key="6">
    <source>
        <dbReference type="Google" id="ProtNLM"/>
    </source>
</evidence>
<proteinExistence type="predicted"/>
<evidence type="ECO:0000256" key="3">
    <source>
        <dbReference type="SAM" id="SignalP"/>
    </source>
</evidence>
<dbReference type="eggNOG" id="ENOG502SQDM">
    <property type="taxonomic scope" value="Eukaryota"/>
</dbReference>
<feature type="compositionally biased region" description="Low complexity" evidence="1">
    <location>
        <begin position="515"/>
        <end position="538"/>
    </location>
</feature>
<protein>
    <recommendedName>
        <fullName evidence="6">Extracellular membrane protein CFEM domain-containing protein</fullName>
    </recommendedName>
</protein>
<evidence type="ECO:0000256" key="2">
    <source>
        <dbReference type="SAM" id="Phobius"/>
    </source>
</evidence>